<feature type="transmembrane region" description="Helical" evidence="8">
    <location>
        <begin position="275"/>
        <end position="293"/>
    </location>
</feature>
<comment type="similarity">
    <text evidence="4">Belongs to the alanine racemase family.</text>
</comment>
<dbReference type="InterPro" id="IPR002656">
    <property type="entry name" value="Acyl_transf_3_dom"/>
</dbReference>
<dbReference type="EC" id="5.1.1.1" evidence="4"/>
<keyword evidence="8" id="KW-1133">Transmembrane helix</keyword>
<evidence type="ECO:0000256" key="6">
    <source>
        <dbReference type="PIRSR" id="PIRSR600821-52"/>
    </source>
</evidence>
<gene>
    <name evidence="10" type="primary">vanT</name>
    <name evidence="10" type="ORF">AMURIS_01792</name>
</gene>
<dbReference type="Pfam" id="PF01168">
    <property type="entry name" value="Ala_racemase_N"/>
    <property type="match status" value="1"/>
</dbReference>
<dbReference type="PANTHER" id="PTHR30511:SF0">
    <property type="entry name" value="ALANINE RACEMASE, CATABOLIC-RELATED"/>
    <property type="match status" value="1"/>
</dbReference>
<dbReference type="PRINTS" id="PR00992">
    <property type="entry name" value="ALARACEMASE"/>
</dbReference>
<dbReference type="HAMAP" id="MF_01201">
    <property type="entry name" value="Ala_racemase"/>
    <property type="match status" value="1"/>
</dbReference>
<dbReference type="PROSITE" id="PS00395">
    <property type="entry name" value="ALANINE_RACEMASE"/>
    <property type="match status" value="1"/>
</dbReference>
<dbReference type="Gene3D" id="2.40.37.10">
    <property type="entry name" value="Lyase, Ornithine Decarboxylase, Chain A, domain 1"/>
    <property type="match status" value="1"/>
</dbReference>
<comment type="pathway">
    <text evidence="4">Amino-acid biosynthesis; D-alanine biosynthesis; D-alanine from L-alanine: step 1/1.</text>
</comment>
<feature type="region of interest" description="Disordered" evidence="7">
    <location>
        <begin position="539"/>
        <end position="563"/>
    </location>
</feature>
<reference evidence="10 11" key="1">
    <citation type="submission" date="2018-01" db="EMBL/GenBank/DDBJ databases">
        <authorList>
            <person name="Gaut B.S."/>
            <person name="Morton B.R."/>
            <person name="Clegg M.T."/>
            <person name="Duvall M.R."/>
        </authorList>
    </citation>
    <scope>NUCLEOTIDE SEQUENCE [LARGE SCALE GENOMIC DNA]</scope>
    <source>
        <strain evidence="10">GP69</strain>
    </source>
</reference>
<dbReference type="Pfam" id="PF01757">
    <property type="entry name" value="Acyl_transf_3"/>
    <property type="match status" value="1"/>
</dbReference>
<organism evidence="10 11">
    <name type="scientific">Acetatifactor muris</name>
    <dbReference type="NCBI Taxonomy" id="879566"/>
    <lineage>
        <taxon>Bacteria</taxon>
        <taxon>Bacillati</taxon>
        <taxon>Bacillota</taxon>
        <taxon>Clostridia</taxon>
        <taxon>Lachnospirales</taxon>
        <taxon>Lachnospiraceae</taxon>
        <taxon>Acetatifactor</taxon>
    </lineage>
</organism>
<evidence type="ECO:0000313" key="10">
    <source>
        <dbReference type="EMBL" id="SOY29077.1"/>
    </source>
</evidence>
<feature type="transmembrane region" description="Helical" evidence="8">
    <location>
        <begin position="305"/>
        <end position="324"/>
    </location>
</feature>
<dbReference type="EMBL" id="OFSM01000008">
    <property type="protein sequence ID" value="SOY29077.1"/>
    <property type="molecule type" value="Genomic_DNA"/>
</dbReference>
<feature type="compositionally biased region" description="Acidic residues" evidence="7">
    <location>
        <begin position="508"/>
        <end position="517"/>
    </location>
</feature>
<dbReference type="InterPro" id="IPR011079">
    <property type="entry name" value="Ala_racemase_C"/>
</dbReference>
<dbReference type="Pfam" id="PF00842">
    <property type="entry name" value="Ala_racemase_C"/>
    <property type="match status" value="1"/>
</dbReference>
<proteinExistence type="inferred from homology"/>
<feature type="compositionally biased region" description="Basic and acidic residues" evidence="7">
    <location>
        <begin position="406"/>
        <end position="424"/>
    </location>
</feature>
<dbReference type="InterPro" id="IPR020622">
    <property type="entry name" value="Ala_racemase_pyridoxalP-BS"/>
</dbReference>
<feature type="compositionally biased region" description="Polar residues" evidence="7">
    <location>
        <begin position="542"/>
        <end position="554"/>
    </location>
</feature>
<name>A0A2K4ZF31_9FIRM</name>
<dbReference type="GO" id="GO:0016747">
    <property type="term" value="F:acyltransferase activity, transferring groups other than amino-acyl groups"/>
    <property type="evidence" value="ECO:0007669"/>
    <property type="project" value="InterPro"/>
</dbReference>
<comment type="cofactor">
    <cofactor evidence="1 4 5">
        <name>pyridoxal 5'-phosphate</name>
        <dbReference type="ChEBI" id="CHEBI:597326"/>
    </cofactor>
</comment>
<feature type="modified residue" description="N6-(pyridoxal phosphate)lysine" evidence="4 5">
    <location>
        <position position="645"/>
    </location>
</feature>
<dbReference type="SUPFAM" id="SSF50621">
    <property type="entry name" value="Alanine racemase C-terminal domain-like"/>
    <property type="match status" value="1"/>
</dbReference>
<keyword evidence="3 4" id="KW-0413">Isomerase</keyword>
<dbReference type="Proteomes" id="UP000236311">
    <property type="component" value="Unassembled WGS sequence"/>
</dbReference>
<keyword evidence="8" id="KW-0812">Transmembrane</keyword>
<dbReference type="SMART" id="SM01005">
    <property type="entry name" value="Ala_racemase_C"/>
    <property type="match status" value="1"/>
</dbReference>
<evidence type="ECO:0000256" key="1">
    <source>
        <dbReference type="ARBA" id="ARBA00001933"/>
    </source>
</evidence>
<keyword evidence="2 4" id="KW-0663">Pyridoxal phosphate</keyword>
<feature type="transmembrane region" description="Helical" evidence="8">
    <location>
        <begin position="244"/>
        <end position="263"/>
    </location>
</feature>
<evidence type="ECO:0000256" key="7">
    <source>
        <dbReference type="SAM" id="MobiDB-lite"/>
    </source>
</evidence>
<feature type="domain" description="Alanine racemase C-terminal" evidence="9">
    <location>
        <begin position="873"/>
        <end position="1002"/>
    </location>
</feature>
<feature type="region of interest" description="Disordered" evidence="7">
    <location>
        <begin position="578"/>
        <end position="605"/>
    </location>
</feature>
<dbReference type="GO" id="GO:0008784">
    <property type="term" value="F:alanine racemase activity"/>
    <property type="evidence" value="ECO:0007669"/>
    <property type="project" value="UniProtKB-UniRule"/>
</dbReference>
<accession>A0A2K4ZF31</accession>
<feature type="region of interest" description="Disordered" evidence="7">
    <location>
        <begin position="385"/>
        <end position="452"/>
    </location>
</feature>
<evidence type="ECO:0000256" key="5">
    <source>
        <dbReference type="PIRSR" id="PIRSR600821-50"/>
    </source>
</evidence>
<dbReference type="InterPro" id="IPR009006">
    <property type="entry name" value="Ala_racemase/Decarboxylase_C"/>
</dbReference>
<keyword evidence="8" id="KW-0472">Membrane</keyword>
<dbReference type="GO" id="GO:0030170">
    <property type="term" value="F:pyridoxal phosphate binding"/>
    <property type="evidence" value="ECO:0007669"/>
    <property type="project" value="UniProtKB-UniRule"/>
</dbReference>
<evidence type="ECO:0000256" key="8">
    <source>
        <dbReference type="SAM" id="Phobius"/>
    </source>
</evidence>
<feature type="active site" description="Proton acceptor; specific for L-alanine" evidence="4">
    <location>
        <position position="894"/>
    </location>
</feature>
<evidence type="ECO:0000313" key="11">
    <source>
        <dbReference type="Proteomes" id="UP000236311"/>
    </source>
</evidence>
<evidence type="ECO:0000256" key="3">
    <source>
        <dbReference type="ARBA" id="ARBA00023235"/>
    </source>
</evidence>
<dbReference type="SUPFAM" id="SSF51419">
    <property type="entry name" value="PLP-binding barrel"/>
    <property type="match status" value="1"/>
</dbReference>
<dbReference type="InterPro" id="IPR000821">
    <property type="entry name" value="Ala_racemase"/>
</dbReference>
<evidence type="ECO:0000259" key="9">
    <source>
        <dbReference type="SMART" id="SM01005"/>
    </source>
</evidence>
<dbReference type="Gene3D" id="3.20.20.10">
    <property type="entry name" value="Alanine racemase"/>
    <property type="match status" value="1"/>
</dbReference>
<dbReference type="InterPro" id="IPR001608">
    <property type="entry name" value="Ala_racemase_N"/>
</dbReference>
<feature type="transmembrane region" description="Helical" evidence="8">
    <location>
        <begin position="190"/>
        <end position="210"/>
    </location>
</feature>
<dbReference type="GO" id="GO:0005829">
    <property type="term" value="C:cytosol"/>
    <property type="evidence" value="ECO:0007669"/>
    <property type="project" value="TreeGrafter"/>
</dbReference>
<feature type="transmembrane region" description="Helical" evidence="8">
    <location>
        <begin position="336"/>
        <end position="356"/>
    </location>
</feature>
<feature type="region of interest" description="Disordered" evidence="7">
    <location>
        <begin position="497"/>
        <end position="517"/>
    </location>
</feature>
<sequence length="1002" mass="111523">MHTRQNYGGLDRFRVVAALLVIAIHTSPLASMNEGMDFFLTRILARTAVPFFFMVTGHFTAAGFMSAADKNLSGLIKYLKKTLLLYVFCILLYLPIGIYAGHYAELTFGGLFRMLIFDGTFYHLWYFPACILGMVIVYVMSLFLNLRWATVVSAILYIIGLLGDSYFGLIEKVPALNAVYEFGFRLWSHTRNGLFLAPLFLLLGVWMSLWEEKISALRNPAKPEENSEQTDKPSLPTDSQMIRLYYIGLSASFILMTAEAFTLRHFQLQRHDSMYLALVPVMIFLYLCLSSVPKASAGEFRIASAWIYILHPAIIVAVRGLAKLLHWTPQLVGNSIVHYLVVAQLSVVASLLILYLQRCVLPRLLPMFEQARNSFLQKRKGTAKTASTSGLQEKGPTDVSLLSDTDLNKKGNSDLHRFSQEKVQTETPVSQENQDGEDSELTVSDMGDISPLPKAAAETANGINSFADESDCLPEFDDDEIASLREPDDGELARLRETDDSAFQESEPSIEEALPEENLSEEYALSEKEATFELSDVENDEQYSWQEPGNQTDTQDQEAERRKAVDLRSIKLPNIRGTSRVMAQKAHPRKAAAPRTFSKPKAADPYEGGGDFRAWIEVDSNALEHNVSFLRSRLPDSCRLMPAIKADAYGHGAVLIARQLNKLNVTSFCVACLSEGITLRKAGVKGRILILGYTPPDDFPLLSRYLLTQAVIDYHYARLLSSFGKLLHVHVAVDTGMHRLGIRCENLEEIASVYKMENLVIDGMFTHLSVSDSLRPEDRAFTESQITAFYQVVNYLKEKEYPCRGLHLLASYGILNLLQNKEKQSRRAHRSASRNTWSKAALAADYVRPGIALYGLLSTEDDTNLWRGALRPVLSLKARVISVRTLYTGEAAGYGTAFTAKYDMRIATLSIGYADGLPRELSYGIGGVLINGCMAPIIGRICMDQTIVDVSNIPRVQAGNVAVIIGKSGALEITADHVAEQCGTITNEILSRLGSRLNRILK</sequence>
<dbReference type="NCBIfam" id="TIGR00492">
    <property type="entry name" value="alr"/>
    <property type="match status" value="1"/>
</dbReference>
<dbReference type="InterPro" id="IPR029066">
    <property type="entry name" value="PLP-binding_barrel"/>
</dbReference>
<feature type="transmembrane region" description="Helical" evidence="8">
    <location>
        <begin position="83"/>
        <end position="104"/>
    </location>
</feature>
<protein>
    <recommendedName>
        <fullName evidence="4">Alanine racemase</fullName>
        <ecNumber evidence="4">5.1.1.1</ecNumber>
    </recommendedName>
</protein>
<comment type="catalytic activity">
    <reaction evidence="4">
        <text>L-alanine = D-alanine</text>
        <dbReference type="Rhea" id="RHEA:20249"/>
        <dbReference type="ChEBI" id="CHEBI:57416"/>
        <dbReference type="ChEBI" id="CHEBI:57972"/>
        <dbReference type="EC" id="5.1.1.1"/>
    </reaction>
</comment>
<feature type="transmembrane region" description="Helical" evidence="8">
    <location>
        <begin position="12"/>
        <end position="31"/>
    </location>
</feature>
<dbReference type="OrthoDB" id="9813814at2"/>
<evidence type="ECO:0000256" key="2">
    <source>
        <dbReference type="ARBA" id="ARBA00022898"/>
    </source>
</evidence>
<dbReference type="PANTHER" id="PTHR30511">
    <property type="entry name" value="ALANINE RACEMASE"/>
    <property type="match status" value="1"/>
</dbReference>
<feature type="transmembrane region" description="Helical" evidence="8">
    <location>
        <begin position="124"/>
        <end position="144"/>
    </location>
</feature>
<dbReference type="GO" id="GO:0030632">
    <property type="term" value="P:D-alanine biosynthetic process"/>
    <property type="evidence" value="ECO:0007669"/>
    <property type="project" value="UniProtKB-UniRule"/>
</dbReference>
<dbReference type="UniPathway" id="UPA00042">
    <property type="reaction ID" value="UER00497"/>
</dbReference>
<evidence type="ECO:0000256" key="4">
    <source>
        <dbReference type="HAMAP-Rule" id="MF_01201"/>
    </source>
</evidence>
<feature type="active site" description="Proton acceptor; specific for D-alanine" evidence="4">
    <location>
        <position position="645"/>
    </location>
</feature>
<feature type="binding site" evidence="4 6">
    <location>
        <position position="943"/>
    </location>
    <ligand>
        <name>substrate</name>
    </ligand>
</feature>
<dbReference type="FunFam" id="3.20.20.10:FF:000002">
    <property type="entry name" value="Alanine racemase"/>
    <property type="match status" value="1"/>
</dbReference>
<feature type="transmembrane region" description="Helical" evidence="8">
    <location>
        <begin position="43"/>
        <end position="62"/>
    </location>
</feature>
<dbReference type="AlphaFoldDB" id="A0A2K4ZF31"/>
<feature type="binding site" evidence="4 6">
    <location>
        <position position="739"/>
    </location>
    <ligand>
        <name>substrate</name>
    </ligand>
</feature>
<keyword evidence="11" id="KW-1185">Reference proteome</keyword>
<comment type="function">
    <text evidence="4">Catalyzes the interconversion of L-alanine and D-alanine. May also act on other amino acids.</text>
</comment>
<dbReference type="RefSeq" id="WP_103239201.1">
    <property type="nucleotide sequence ID" value="NZ_JANJZD010000007.1"/>
</dbReference>